<accession>A0A182UKQ9</accession>
<keyword evidence="1" id="KW-1015">Disulfide bond</keyword>
<evidence type="ECO:0000256" key="1">
    <source>
        <dbReference type="ARBA" id="ARBA00023157"/>
    </source>
</evidence>
<dbReference type="PANTHER" id="PTHR45889:SF8">
    <property type="entry name" value="IG-LIKE DOMAIN-CONTAINING PROTEIN"/>
    <property type="match status" value="1"/>
</dbReference>
<evidence type="ECO:0000313" key="4">
    <source>
        <dbReference type="Proteomes" id="UP000075902"/>
    </source>
</evidence>
<dbReference type="InterPro" id="IPR013783">
    <property type="entry name" value="Ig-like_fold"/>
</dbReference>
<feature type="domain" description="Ig-like" evidence="2">
    <location>
        <begin position="106"/>
        <end position="166"/>
    </location>
</feature>
<organism evidence="3 4">
    <name type="scientific">Anopheles melas</name>
    <dbReference type="NCBI Taxonomy" id="34690"/>
    <lineage>
        <taxon>Eukaryota</taxon>
        <taxon>Metazoa</taxon>
        <taxon>Ecdysozoa</taxon>
        <taxon>Arthropoda</taxon>
        <taxon>Hexapoda</taxon>
        <taxon>Insecta</taxon>
        <taxon>Pterygota</taxon>
        <taxon>Neoptera</taxon>
        <taxon>Endopterygota</taxon>
        <taxon>Diptera</taxon>
        <taxon>Nematocera</taxon>
        <taxon>Culicoidea</taxon>
        <taxon>Culicidae</taxon>
        <taxon>Anophelinae</taxon>
        <taxon>Anopheles</taxon>
    </lineage>
</organism>
<keyword evidence="4" id="KW-1185">Reference proteome</keyword>
<dbReference type="InterPro" id="IPR013162">
    <property type="entry name" value="CD80_C2-set"/>
</dbReference>
<dbReference type="FunFam" id="2.60.40.10:FF:000405">
    <property type="entry name" value="nephrin isoform X1"/>
    <property type="match status" value="1"/>
</dbReference>
<proteinExistence type="predicted"/>
<dbReference type="Proteomes" id="UP000075902">
    <property type="component" value="Unassembled WGS sequence"/>
</dbReference>
<dbReference type="VEuPathDB" id="VectorBase:AMEC022187"/>
<sequence length="166" mass="18479">MCLNPPGVPYIEGYAPGEVIRRGQHVQLACRSRGGNPPAQLIWYKNGNQARMAYRTTDRFSENIYVFVAEASDNKARLRCEANNKMATKILKAEVTLNVLLPPGPPIISGYTEGSIITVGTRQKIMCTSSGGNPLATLVWYKNDKKFFYSHSNYSYGNNQSHTSQE</sequence>
<dbReference type="Pfam" id="PF08205">
    <property type="entry name" value="C2-set_2"/>
    <property type="match status" value="1"/>
</dbReference>
<dbReference type="PROSITE" id="PS50835">
    <property type="entry name" value="IG_LIKE"/>
    <property type="match status" value="2"/>
</dbReference>
<dbReference type="EnsemblMetazoa" id="AMEC022187-RA">
    <property type="protein sequence ID" value="AMEC022187-PA"/>
    <property type="gene ID" value="AMEC022187"/>
</dbReference>
<dbReference type="InterPro" id="IPR036179">
    <property type="entry name" value="Ig-like_dom_sf"/>
</dbReference>
<dbReference type="AlphaFoldDB" id="A0A182UKQ9"/>
<evidence type="ECO:0000313" key="3">
    <source>
        <dbReference type="EnsemblMetazoa" id="AMEC022187-PA"/>
    </source>
</evidence>
<dbReference type="STRING" id="34690.A0A182UKQ9"/>
<evidence type="ECO:0000259" key="2">
    <source>
        <dbReference type="PROSITE" id="PS50835"/>
    </source>
</evidence>
<dbReference type="PANTHER" id="PTHR45889">
    <property type="entry name" value="IG-LIKE DOMAIN-CONTAINING PROTEIN"/>
    <property type="match status" value="1"/>
</dbReference>
<reference evidence="3" key="2">
    <citation type="submission" date="2020-05" db="UniProtKB">
        <authorList>
            <consortium name="EnsemblMetazoa"/>
        </authorList>
    </citation>
    <scope>IDENTIFICATION</scope>
    <source>
        <strain evidence="3">CM1001059</strain>
    </source>
</reference>
<dbReference type="InterPro" id="IPR007110">
    <property type="entry name" value="Ig-like_dom"/>
</dbReference>
<reference evidence="4" key="1">
    <citation type="submission" date="2014-01" db="EMBL/GenBank/DDBJ databases">
        <title>The Genome Sequence of Anopheles melas CM1001059_A (V2).</title>
        <authorList>
            <consortium name="The Broad Institute Genomics Platform"/>
            <person name="Neafsey D.E."/>
            <person name="Besansky N."/>
            <person name="Howell P."/>
            <person name="Walton C."/>
            <person name="Young S.K."/>
            <person name="Zeng Q."/>
            <person name="Gargeya S."/>
            <person name="Fitzgerald M."/>
            <person name="Haas B."/>
            <person name="Abouelleil A."/>
            <person name="Allen A.W."/>
            <person name="Alvarado L."/>
            <person name="Arachchi H.M."/>
            <person name="Berlin A.M."/>
            <person name="Chapman S.B."/>
            <person name="Gainer-Dewar J."/>
            <person name="Goldberg J."/>
            <person name="Griggs A."/>
            <person name="Gujja S."/>
            <person name="Hansen M."/>
            <person name="Howarth C."/>
            <person name="Imamovic A."/>
            <person name="Ireland A."/>
            <person name="Larimer J."/>
            <person name="McCowan C."/>
            <person name="Murphy C."/>
            <person name="Pearson M."/>
            <person name="Poon T.W."/>
            <person name="Priest M."/>
            <person name="Roberts A."/>
            <person name="Saif S."/>
            <person name="Shea T."/>
            <person name="Sisk P."/>
            <person name="Sykes S."/>
            <person name="Wortman J."/>
            <person name="Nusbaum C."/>
            <person name="Birren B."/>
        </authorList>
    </citation>
    <scope>NUCLEOTIDE SEQUENCE [LARGE SCALE GENOMIC DNA]</scope>
    <source>
        <strain evidence="4">CM1001059</strain>
    </source>
</reference>
<protein>
    <recommendedName>
        <fullName evidence="2">Ig-like domain-containing protein</fullName>
    </recommendedName>
</protein>
<name>A0A182UKQ9_9DIPT</name>
<dbReference type="Gene3D" id="2.60.40.10">
    <property type="entry name" value="Immunoglobulins"/>
    <property type="match status" value="2"/>
</dbReference>
<feature type="domain" description="Ig-like" evidence="2">
    <location>
        <begin position="9"/>
        <end position="96"/>
    </location>
</feature>
<dbReference type="SUPFAM" id="SSF48726">
    <property type="entry name" value="Immunoglobulin"/>
    <property type="match status" value="2"/>
</dbReference>